<protein>
    <submittedName>
        <fullName evidence="2">Cobyrinic acid ac-diamide synthase</fullName>
    </submittedName>
</protein>
<reference evidence="2 3" key="1">
    <citation type="journal article" date="2011" name="J. Bacteriol.">
        <title>Genome sequence of the ethanol-producing Zymomonas mobilis subsp. pomaceae lectotype strain ATCC 29192.</title>
        <authorList>
            <person name="Kouvelis V.N."/>
            <person name="Davenport K.W."/>
            <person name="Brettin T.S."/>
            <person name="Bruce D."/>
            <person name="Detter C."/>
            <person name="Han C.S."/>
            <person name="Nolan M."/>
            <person name="Tapia R."/>
            <person name="Damoulaki A."/>
            <person name="Kyrpides N.C."/>
            <person name="Typas M.A."/>
            <person name="Pappas K.M."/>
        </authorList>
    </citation>
    <scope>NUCLEOTIDE SEQUENCE [LARGE SCALE GENOMIC DNA]</scope>
    <source>
        <strain evidence="3">ATCC 29192 / DSM 22645 / JCM 10191 / CCUG 17912 / NBRC 13757 / NCIMB 11200 / NRRL B-4491 / Barker I</strain>
    </source>
</reference>
<dbReference type="RefSeq" id="WP_013933547.1">
    <property type="nucleotide sequence ID" value="NC_015709.1"/>
</dbReference>
<gene>
    <name evidence="2" type="ordered locus">Zymop_0244</name>
</gene>
<dbReference type="EMBL" id="CP002865">
    <property type="protein sequence ID" value="AEI37147.1"/>
    <property type="molecule type" value="Genomic_DNA"/>
</dbReference>
<name>F8EU67_ZYMMT</name>
<evidence type="ECO:0000313" key="3">
    <source>
        <dbReference type="Proteomes" id="UP000000491"/>
    </source>
</evidence>
<dbReference type="PANTHER" id="PTHR13696">
    <property type="entry name" value="P-LOOP CONTAINING NUCLEOSIDE TRIPHOSPHATE HYDROLASE"/>
    <property type="match status" value="1"/>
</dbReference>
<evidence type="ECO:0000313" key="2">
    <source>
        <dbReference type="EMBL" id="AEI37147.1"/>
    </source>
</evidence>
<dbReference type="eggNOG" id="COG1192">
    <property type="taxonomic scope" value="Bacteria"/>
</dbReference>
<dbReference type="CDD" id="cd02042">
    <property type="entry name" value="ParAB_family"/>
    <property type="match status" value="1"/>
</dbReference>
<dbReference type="HOGENOM" id="CLU_037612_1_4_5"/>
<feature type="domain" description="AAA" evidence="1">
    <location>
        <begin position="1"/>
        <end position="168"/>
    </location>
</feature>
<dbReference type="PANTHER" id="PTHR13696:SF99">
    <property type="entry name" value="COBYRINIC ACID AC-DIAMIDE SYNTHASE"/>
    <property type="match status" value="1"/>
</dbReference>
<dbReference type="PATRIC" id="fig|579138.3.peg.260"/>
<sequence>MTVIAVYSSKGGVGKTTLAISLAGLSASQSCRRTLLWDLDPQGAASFLLGGEKAEYQHGFHNIETIFTQKLDPKNFIIPTELPELDLLPADISLRHLDAILLKLDKRKRLKKILHFLAKDYDRIIMDCPPMVGALSDQLAEAVSLIVVPVPPDPLAYRSYQEIVSYFSEKSQMTFALMPVFNMVDKRRITHKQAMEREKDWPVIPRTCLFEKMAQHRRPITTYAPRSSASLGLADLWLTVERRLMTLKL</sequence>
<organism evidence="2 3">
    <name type="scientific">Zymomonas mobilis subsp. pomaceae (strain ATCC 29192 / DSM 22645 / JCM 10191 / CCUG 17912 / NBRC 13757 / NCIMB 11200 / NRRL B-4491 / Barker I)</name>
    <dbReference type="NCBI Taxonomy" id="579138"/>
    <lineage>
        <taxon>Bacteria</taxon>
        <taxon>Pseudomonadati</taxon>
        <taxon>Pseudomonadota</taxon>
        <taxon>Alphaproteobacteria</taxon>
        <taxon>Sphingomonadales</taxon>
        <taxon>Zymomonadaceae</taxon>
        <taxon>Zymomonas</taxon>
    </lineage>
</organism>
<evidence type="ECO:0000259" key="1">
    <source>
        <dbReference type="Pfam" id="PF13614"/>
    </source>
</evidence>
<dbReference type="KEGG" id="zmp:Zymop_0244"/>
<proteinExistence type="predicted"/>
<dbReference type="InterPro" id="IPR025669">
    <property type="entry name" value="AAA_dom"/>
</dbReference>
<dbReference type="InterPro" id="IPR027417">
    <property type="entry name" value="P-loop_NTPase"/>
</dbReference>
<dbReference type="AlphaFoldDB" id="F8EU67"/>
<accession>F8EU67</accession>
<dbReference type="Gene3D" id="3.40.50.300">
    <property type="entry name" value="P-loop containing nucleotide triphosphate hydrolases"/>
    <property type="match status" value="1"/>
</dbReference>
<dbReference type="InterPro" id="IPR050678">
    <property type="entry name" value="DNA_Partitioning_ATPase"/>
</dbReference>
<dbReference type="STRING" id="579138.Zymop_0244"/>
<dbReference type="Proteomes" id="UP000000491">
    <property type="component" value="Chromosome"/>
</dbReference>
<dbReference type="Pfam" id="PF13614">
    <property type="entry name" value="AAA_31"/>
    <property type="match status" value="1"/>
</dbReference>
<dbReference type="SUPFAM" id="SSF52540">
    <property type="entry name" value="P-loop containing nucleoside triphosphate hydrolases"/>
    <property type="match status" value="1"/>
</dbReference>